<dbReference type="Proteomes" id="UP000663870">
    <property type="component" value="Unassembled WGS sequence"/>
</dbReference>
<gene>
    <name evidence="3" type="ORF">JXQ802_LOCUS44876</name>
    <name evidence="2" type="ORF">PYM288_LOCUS29404</name>
</gene>
<dbReference type="GO" id="GO:0016620">
    <property type="term" value="F:oxidoreductase activity, acting on the aldehyde or oxo group of donors, NAD or NADP as acceptor"/>
    <property type="evidence" value="ECO:0007669"/>
    <property type="project" value="InterPro"/>
</dbReference>
<dbReference type="Gene3D" id="3.40.605.10">
    <property type="entry name" value="Aldehyde Dehydrogenase, Chain A, domain 1"/>
    <property type="match status" value="1"/>
</dbReference>
<dbReference type="EMBL" id="CAJNOH010002402">
    <property type="protein sequence ID" value="CAF1291247.1"/>
    <property type="molecule type" value="Genomic_DNA"/>
</dbReference>
<dbReference type="InterPro" id="IPR015590">
    <property type="entry name" value="Aldehyde_DH_dom"/>
</dbReference>
<organism evidence="2 4">
    <name type="scientific">Rotaria sordida</name>
    <dbReference type="NCBI Taxonomy" id="392033"/>
    <lineage>
        <taxon>Eukaryota</taxon>
        <taxon>Metazoa</taxon>
        <taxon>Spiralia</taxon>
        <taxon>Gnathifera</taxon>
        <taxon>Rotifera</taxon>
        <taxon>Eurotatoria</taxon>
        <taxon>Bdelloidea</taxon>
        <taxon>Philodinida</taxon>
        <taxon>Philodinidae</taxon>
        <taxon>Rotaria</taxon>
    </lineage>
</organism>
<dbReference type="Gene3D" id="3.40.309.10">
    <property type="entry name" value="Aldehyde Dehydrogenase, Chain A, domain 2"/>
    <property type="match status" value="2"/>
</dbReference>
<reference evidence="2" key="1">
    <citation type="submission" date="2021-02" db="EMBL/GenBank/DDBJ databases">
        <authorList>
            <person name="Nowell W R."/>
        </authorList>
    </citation>
    <scope>NUCLEOTIDE SEQUENCE</scope>
</reference>
<dbReference type="InterPro" id="IPR016163">
    <property type="entry name" value="Ald_DH_C"/>
</dbReference>
<dbReference type="AlphaFoldDB" id="A0A815D0T3"/>
<dbReference type="InterPro" id="IPR016161">
    <property type="entry name" value="Ald_DH/histidinol_DH"/>
</dbReference>
<evidence type="ECO:0000313" key="3">
    <source>
        <dbReference type="EMBL" id="CAF1567413.1"/>
    </source>
</evidence>
<dbReference type="Pfam" id="PF00171">
    <property type="entry name" value="Aldedh"/>
    <property type="match status" value="2"/>
</dbReference>
<dbReference type="SUPFAM" id="SSF53720">
    <property type="entry name" value="ALDH-like"/>
    <property type="match status" value="2"/>
</dbReference>
<feature type="non-terminal residue" evidence="2">
    <location>
        <position position="1"/>
    </location>
</feature>
<dbReference type="PANTHER" id="PTHR11699">
    <property type="entry name" value="ALDEHYDE DEHYDROGENASE-RELATED"/>
    <property type="match status" value="1"/>
</dbReference>
<protein>
    <recommendedName>
        <fullName evidence="1">Aldehyde dehydrogenase domain-containing protein</fullName>
    </recommendedName>
</protein>
<evidence type="ECO:0000259" key="1">
    <source>
        <dbReference type="Pfam" id="PF00171"/>
    </source>
</evidence>
<evidence type="ECO:0000313" key="5">
    <source>
        <dbReference type="Proteomes" id="UP000663870"/>
    </source>
</evidence>
<dbReference type="InterPro" id="IPR016162">
    <property type="entry name" value="Ald_DH_N"/>
</dbReference>
<evidence type="ECO:0000313" key="4">
    <source>
        <dbReference type="Proteomes" id="UP000663854"/>
    </source>
</evidence>
<dbReference type="EMBL" id="CAJNOL010003571">
    <property type="protein sequence ID" value="CAF1567413.1"/>
    <property type="molecule type" value="Genomic_DNA"/>
</dbReference>
<feature type="domain" description="Aldehyde dehydrogenase" evidence="1">
    <location>
        <begin position="70"/>
        <end position="212"/>
    </location>
</feature>
<evidence type="ECO:0000313" key="2">
    <source>
        <dbReference type="EMBL" id="CAF1291247.1"/>
    </source>
</evidence>
<keyword evidence="5" id="KW-1185">Reference proteome</keyword>
<name>A0A815D0T3_9BILA</name>
<accession>A0A815D0T3</accession>
<comment type="caution">
    <text evidence="2">The sequence shown here is derived from an EMBL/GenBank/DDBJ whole genome shotgun (WGS) entry which is preliminary data.</text>
</comment>
<sequence>ADVDKTVEAAQTAFDIESPWRNLDPLSFSQHKSICKKWKHLTMLIVLKPTEQTPLSALYCAALIEEIGKKIQEAATKSNLKFVTLERGQDKLECVSERVDNKGCFIKATIFSDVIDDMQITREEIFGPIMLVLKYDSYEEVIKRANDTTFELGAGVITRDIRRALALAHQIRPDSIWINTYKAICNQVLFDGFKESGQEKELGRYGLEAYYQSDPDKAIEAAEKGFQYDSPWLDVPVRTAHRALFTHAGQVCFAASRIFIHSTLHDAFVSKSVELAKKRIVGDPFDSSTEQGP</sequence>
<dbReference type="Proteomes" id="UP000663854">
    <property type="component" value="Unassembled WGS sequence"/>
</dbReference>
<feature type="domain" description="Aldehyde dehydrogenase" evidence="1">
    <location>
        <begin position="234"/>
        <end position="293"/>
    </location>
</feature>
<proteinExistence type="predicted"/>